<feature type="region of interest" description="Disordered" evidence="1">
    <location>
        <begin position="33"/>
        <end position="68"/>
    </location>
</feature>
<evidence type="ECO:0000313" key="2">
    <source>
        <dbReference type="Proteomes" id="UP000095280"/>
    </source>
</evidence>
<dbReference type="AlphaFoldDB" id="A0A1I8FTZ2"/>
<evidence type="ECO:0000256" key="1">
    <source>
        <dbReference type="SAM" id="MobiDB-lite"/>
    </source>
</evidence>
<organism evidence="2 3">
    <name type="scientific">Macrostomum lignano</name>
    <dbReference type="NCBI Taxonomy" id="282301"/>
    <lineage>
        <taxon>Eukaryota</taxon>
        <taxon>Metazoa</taxon>
        <taxon>Spiralia</taxon>
        <taxon>Lophotrochozoa</taxon>
        <taxon>Platyhelminthes</taxon>
        <taxon>Rhabditophora</taxon>
        <taxon>Macrostomorpha</taxon>
        <taxon>Macrostomida</taxon>
        <taxon>Macrostomidae</taxon>
        <taxon>Macrostomum</taxon>
    </lineage>
</organism>
<sequence length="230" mass="25280">QPLLSVGRRTPETLAYAWLLIERLSERWQPRRPVPASCAAMSNPPTREKRLGQPDSRSARNPPPADDMPDLLISVLTNPDSFPTGISAVKYEVNLWLSQGWNNKSERAEIICWRPKVTTGWRSRSAVELCAVARCDGIGSQPTAGCALDCLVAAMVQETRRPAVLASWRLLSTLAPEQPIPLIANAFELASPAYRAYIRLAELAAEPTAIWFVLRPSISPKGTDPNSPDS</sequence>
<protein>
    <submittedName>
        <fullName evidence="3">DUF3322 domain-containing protein</fullName>
    </submittedName>
</protein>
<keyword evidence="2" id="KW-1185">Reference proteome</keyword>
<accession>A0A1I8FTZ2</accession>
<dbReference type="Proteomes" id="UP000095280">
    <property type="component" value="Unplaced"/>
</dbReference>
<reference evidence="3" key="1">
    <citation type="submission" date="2016-11" db="UniProtKB">
        <authorList>
            <consortium name="WormBaseParasite"/>
        </authorList>
    </citation>
    <scope>IDENTIFICATION</scope>
</reference>
<proteinExistence type="predicted"/>
<name>A0A1I8FTZ2_9PLAT</name>
<evidence type="ECO:0000313" key="3">
    <source>
        <dbReference type="WBParaSite" id="maker-unitig_792-snap-gene-0.1-mRNA-1"/>
    </source>
</evidence>
<dbReference type="WBParaSite" id="maker-unitig_792-snap-gene-0.1-mRNA-1">
    <property type="protein sequence ID" value="maker-unitig_792-snap-gene-0.1-mRNA-1"/>
    <property type="gene ID" value="maker-unitig_792-snap-gene-0.1"/>
</dbReference>